<dbReference type="STRING" id="697281.Mahau_0112"/>
<gene>
    <name evidence="3" type="ordered locus">Mahau_0112</name>
</gene>
<dbReference type="EMBL" id="CP002360">
    <property type="protein sequence ID" value="AEE95335.1"/>
    <property type="molecule type" value="Genomic_DNA"/>
</dbReference>
<evidence type="ECO:0000256" key="2">
    <source>
        <dbReference type="SAM" id="Phobius"/>
    </source>
</evidence>
<reference evidence="4" key="1">
    <citation type="submission" date="2010-11" db="EMBL/GenBank/DDBJ databases">
        <title>The complete genome of Mahella australiensis DSM 15567.</title>
        <authorList>
            <consortium name="US DOE Joint Genome Institute (JGI-PGF)"/>
            <person name="Lucas S."/>
            <person name="Copeland A."/>
            <person name="Lapidus A."/>
            <person name="Bruce D."/>
            <person name="Goodwin L."/>
            <person name="Pitluck S."/>
            <person name="Kyrpides N."/>
            <person name="Mavromatis K."/>
            <person name="Pagani I."/>
            <person name="Ivanova N."/>
            <person name="Teshima H."/>
            <person name="Brettin T."/>
            <person name="Detter J.C."/>
            <person name="Han C."/>
            <person name="Tapia R."/>
            <person name="Land M."/>
            <person name="Hauser L."/>
            <person name="Markowitz V."/>
            <person name="Cheng J.-F."/>
            <person name="Hugenholtz P."/>
            <person name="Woyke T."/>
            <person name="Wu D."/>
            <person name="Spring S."/>
            <person name="Pukall R."/>
            <person name="Steenblock K."/>
            <person name="Schneider S."/>
            <person name="Klenk H.-P."/>
            <person name="Eisen J.A."/>
        </authorList>
    </citation>
    <scope>NUCLEOTIDE SEQUENCE [LARGE SCALE GENOMIC DNA]</scope>
    <source>
        <strain evidence="4">DSM 15567 / CIP 107919 / 50-1 BON</strain>
    </source>
</reference>
<dbReference type="InterPro" id="IPR014867">
    <property type="entry name" value="Spore_coat_CotH_CotH2/3/7"/>
</dbReference>
<feature type="compositionally biased region" description="Polar residues" evidence="1">
    <location>
        <begin position="513"/>
        <end position="531"/>
    </location>
</feature>
<evidence type="ECO:0000313" key="4">
    <source>
        <dbReference type="Proteomes" id="UP000008457"/>
    </source>
</evidence>
<feature type="region of interest" description="Disordered" evidence="1">
    <location>
        <begin position="207"/>
        <end position="252"/>
    </location>
</feature>
<dbReference type="PANTHER" id="PTHR40050">
    <property type="entry name" value="INNER SPORE COAT PROTEIN H"/>
    <property type="match status" value="1"/>
</dbReference>
<keyword evidence="4" id="KW-1185">Reference proteome</keyword>
<feature type="region of interest" description="Disordered" evidence="1">
    <location>
        <begin position="504"/>
        <end position="564"/>
    </location>
</feature>
<feature type="transmembrane region" description="Helical" evidence="2">
    <location>
        <begin position="7"/>
        <end position="27"/>
    </location>
</feature>
<feature type="transmembrane region" description="Helical" evidence="2">
    <location>
        <begin position="571"/>
        <end position="591"/>
    </location>
</feature>
<keyword evidence="3" id="KW-0946">Virion</keyword>
<dbReference type="PANTHER" id="PTHR40050:SF1">
    <property type="entry name" value="INNER SPORE COAT PROTEIN H"/>
    <property type="match status" value="1"/>
</dbReference>
<accession>F3ZVW1</accession>
<name>F3ZVW1_MAHA5</name>
<dbReference type="Pfam" id="PF08757">
    <property type="entry name" value="CotH"/>
    <property type="match status" value="1"/>
</dbReference>
<evidence type="ECO:0000313" key="3">
    <source>
        <dbReference type="EMBL" id="AEE95335.1"/>
    </source>
</evidence>
<dbReference type="OrthoDB" id="3235126at2"/>
<sequence length="595" mass="65649">MIKSKRLPLITVIIIAVATAFMLPWFVDKTETVNSPSQAEYVSKLFLNDIVTLDIKVNEDKWNEILENATAEEYIPCDITINGTTFSSVGIRPKGNSSLSKVASSGSDRYSFRLNFDKYVDGQTCFGLDTLILNNMDSDYTYVKEYFAYDIMHYMGVNSPLTTFADIKVNGKTWGLYLAVEGYGKSFLERTYGATEGQLYNVKSMGMSQDKRGDNNVPESTNTNIKGRAFNGDASNDNIPDDRNAFDGGAPGIGRSTGGDLVYKDDDPDSYSAIFDNAVFKADDDDYERVIEAIKHLNNGTELEKYLDVDQILRYLAVHTFVVNLDSYVSNMQQNYYLYENDGKITVLPWDYNLAFGGFQSGDVQAAINFPIDTPVSDVDMSQRPLINVLLSVPEYLEKYHNYLNDIVTGYFNSGLFEKTLENITSIIDPYVKNDPTAFCTYEQYKTALNAFREFCLLRAQSVAGQLSGEIPATADGQNADGTALLSADNVNLSAMGAQGGGRFNGEGFRPVQGQQQNDGQDLIQPQNGNPPTMPDGQMQQGNRGDIAGAPFDKQTQATDGQNGTSYSNNIPAIGALAVISALAVIIALRWPRRF</sequence>
<dbReference type="HOGENOM" id="CLU_021893_0_0_9"/>
<keyword evidence="2" id="KW-0472">Membrane</keyword>
<dbReference type="Proteomes" id="UP000008457">
    <property type="component" value="Chromosome"/>
</dbReference>
<dbReference type="AlphaFoldDB" id="F3ZVW1"/>
<dbReference type="RefSeq" id="WP_013779769.1">
    <property type="nucleotide sequence ID" value="NC_015520.1"/>
</dbReference>
<keyword evidence="2" id="KW-0812">Transmembrane</keyword>
<reference evidence="3 4" key="2">
    <citation type="journal article" date="2011" name="Stand. Genomic Sci.">
        <title>Complete genome sequence of Mahella australiensis type strain (50-1 BON).</title>
        <authorList>
            <person name="Sikorski J."/>
            <person name="Teshima H."/>
            <person name="Nolan M."/>
            <person name="Lucas S."/>
            <person name="Hammon N."/>
            <person name="Deshpande S."/>
            <person name="Cheng J.F."/>
            <person name="Pitluck S."/>
            <person name="Liolios K."/>
            <person name="Pagani I."/>
            <person name="Ivanova N."/>
            <person name="Huntemann M."/>
            <person name="Mavromatis K."/>
            <person name="Ovchinikova G."/>
            <person name="Pati A."/>
            <person name="Tapia R."/>
            <person name="Han C."/>
            <person name="Goodwin L."/>
            <person name="Chen A."/>
            <person name="Palaniappan K."/>
            <person name="Land M."/>
            <person name="Hauser L."/>
            <person name="Ngatchou-Djao O.D."/>
            <person name="Rohde M."/>
            <person name="Pukall R."/>
            <person name="Spring S."/>
            <person name="Abt B."/>
            <person name="Goker M."/>
            <person name="Detter J.C."/>
            <person name="Woyke T."/>
            <person name="Bristow J."/>
            <person name="Markowitz V."/>
            <person name="Hugenholtz P."/>
            <person name="Eisen J.A."/>
            <person name="Kyrpides N.C."/>
            <person name="Klenk H.P."/>
            <person name="Lapidus A."/>
        </authorList>
    </citation>
    <scope>NUCLEOTIDE SEQUENCE [LARGE SCALE GENOMIC DNA]</scope>
    <source>
        <strain evidence="4">DSM 15567 / CIP 107919 / 50-1 BON</strain>
    </source>
</reference>
<dbReference type="KEGG" id="mas:Mahau_0112"/>
<evidence type="ECO:0000256" key="1">
    <source>
        <dbReference type="SAM" id="MobiDB-lite"/>
    </source>
</evidence>
<feature type="compositionally biased region" description="Polar residues" evidence="1">
    <location>
        <begin position="554"/>
        <end position="564"/>
    </location>
</feature>
<protein>
    <submittedName>
        <fullName evidence="3">Spore coat protein CotH</fullName>
    </submittedName>
</protein>
<dbReference type="eggNOG" id="COG5337">
    <property type="taxonomic scope" value="Bacteria"/>
</dbReference>
<keyword evidence="2" id="KW-1133">Transmembrane helix</keyword>
<keyword evidence="3" id="KW-0167">Capsid protein</keyword>
<organism evidence="3 4">
    <name type="scientific">Mahella australiensis (strain DSM 15567 / CIP 107919 / 50-1 BON)</name>
    <dbReference type="NCBI Taxonomy" id="697281"/>
    <lineage>
        <taxon>Bacteria</taxon>
        <taxon>Bacillati</taxon>
        <taxon>Bacillota</taxon>
        <taxon>Clostridia</taxon>
        <taxon>Thermoanaerobacterales</taxon>
        <taxon>Thermoanaerobacterales Family IV. Incertae Sedis</taxon>
        <taxon>Mahella</taxon>
    </lineage>
</organism>
<proteinExistence type="predicted"/>